<evidence type="ECO:0000256" key="4">
    <source>
        <dbReference type="ARBA" id="ARBA00022761"/>
    </source>
</evidence>
<name>A0A9P1J0A8_9PELO</name>
<dbReference type="GO" id="GO:0005576">
    <property type="term" value="C:extracellular region"/>
    <property type="evidence" value="ECO:0007669"/>
    <property type="project" value="UniProtKB-SubCell"/>
</dbReference>
<evidence type="ECO:0000256" key="6">
    <source>
        <dbReference type="PROSITE-ProRule" id="PRU00557"/>
    </source>
</evidence>
<keyword evidence="5" id="KW-1015">Disulfide bond</keyword>
<keyword evidence="13" id="KW-1185">Reference proteome</keyword>
<keyword evidence="2" id="KW-0964">Secreted</keyword>
<evidence type="ECO:0000313" key="13">
    <source>
        <dbReference type="Proteomes" id="UP001152747"/>
    </source>
</evidence>
<keyword evidence="3 9" id="KW-0732">Signal</keyword>
<dbReference type="InterPro" id="IPR015819">
    <property type="entry name" value="Lipid_transp_b-sht_shell"/>
</dbReference>
<feature type="domain" description="VWFD" evidence="11">
    <location>
        <begin position="1264"/>
        <end position="1432"/>
    </location>
</feature>
<evidence type="ECO:0000256" key="1">
    <source>
        <dbReference type="ARBA" id="ARBA00004613"/>
    </source>
</evidence>
<dbReference type="SUPFAM" id="SSF56968">
    <property type="entry name" value="Lipovitellin-phosvitin complex, beta-sheet shell regions"/>
    <property type="match status" value="2"/>
</dbReference>
<feature type="domain" description="Vitellogenin" evidence="10">
    <location>
        <begin position="24"/>
        <end position="680"/>
    </location>
</feature>
<dbReference type="OrthoDB" id="5825149at2759"/>
<dbReference type="PROSITE" id="PS51233">
    <property type="entry name" value="VWFD"/>
    <property type="match status" value="1"/>
</dbReference>
<dbReference type="InterPro" id="IPR001846">
    <property type="entry name" value="VWF_type-D"/>
</dbReference>
<accession>A0A9P1J0A8</accession>
<protein>
    <recommendedName>
        <fullName evidence="14">Vitellogenin domain-containing protein</fullName>
    </recommendedName>
</protein>
<dbReference type="Pfam" id="PF00094">
    <property type="entry name" value="VWD"/>
    <property type="match status" value="1"/>
</dbReference>
<sequence length="1556" mass="182033">MKSIILASLLALAFAASPILEHYFEPNFEYQYHFDGFILSGLPTNQQSQYAQYRISAGVRLQIVEKGILHFKLVEIEMFASSKEQSKRKYPKLIPSEELIISPENEDLLYLPVRADLENGLVSRVIFEKDDAEWSKNIKRSIINMISFYDVTPSDEIESLVENNEFQSFVTNETTIEGDCQIAYTISKQKKNGRLVTKTVDFYKCSTREQLVYGNQFSENTDDAAEEHLDSLTPQTFYTYLLENNLLAEVEVRSIYSQKLRNQEIMKTDIRSKLTCENKYSIEDAIKFKTLAQPENIMYSTKWEKLVENFYKHGDEVENPFENVPTENKMSSLEDIFENVHDDYNDQETVHQLARLVELLRTCTIKELAKIYEKYFTSEIKKKQSMIEQALAIAGTKNTVEHLLKDLKRQNNNPIKATVLMKYIQETPYPTIKIAKLILEFLSDNEEPLYVQSSLLAIGVIIRGCVSQHQRGEENTMKLKQEIIGRFMKYFREVSTTYEKILVLKSFGNAGIDLSINAISEIIKDYSQPMIVRREAVDSLRLLDNVMPLKIQKTLLPIFMNRRYASELRMTVLWRLIQTRPSSSILLQIVSQIEKESNQEVRKFTYEVLKKFSKSTNPQFKQLAKDCENVLSLTRFTSEQFKNAKSKYVQLPLFATDLLSGVQLDSSAIFSKNDWIPAEFQVSLQSVFGENWNKYLLQFGFSQENVEKAIFDRRSIFRRYYTRAERMNDPNMENIKKMAEQLDLKPRYYERNREKEEFAMTYWRFKNIDYAIVPFTSRVLENIEDIIKIVAQKYTMENYVEQFEYTQTAYFYEKIHQIPTSLGIPLVISGKTPSIATFKGTFDLDVEKLIVNMNFVPSIVSTHIFEMRAVTPFTAPGVKLLKSARLQTPINFNVALKSDRNGGGFNVNINIPEMEDFSFELSNRPVVFFRHVHSLDEKTLTSSQLTRNWENTQNAFELEVITRGNVLSDWNYWNTFFTEQYYEIVIRNLNKEPAEFTAGGHFLYGIVEDYNFEIDNEFKNKFELEKTVEGYEEEMNKLAESLLNVEVGRIALNFNISAPDNHKINFEWEFVLDRSLRYFKTEFDAVVSNKDDWRFNNQFVLLLPNSFHSIQDYKNAIHREILVSNEMAWGLVGDLENVNQIKLNAQLGQSQAQRNSQQNRETHVIRASQLNQLDISAQYKFNDQTQRQFQKLVDRSNQYWPDTFQYQENLENHYDLRMIADPITRQYVNITLVSPERRLDIHNYGTPELELISFNNMIHQNENQVCTVSDRKVQTFDDMTYSVPLTTCYSVIAKDCSETPTFAILAKKESKTSNNLIVKFYTYNNIFDFFKSADKFVVERNGVALSEDQLTWNIKIRISGEQMFVQDENIHIQFNGQKVRTKIFSPLDVPLCGLCGNNDKEMDNELQTAQDEEADDIKDFHISYILDDDECKIEDDVFSHKNNYQDIRSNDEDSYEDEEDEEQENEDSEHHIYWRTHIMEQAHRICFSLQSVPTCLPNFEEEQNDQQKVEYTCLPRHETETRALMIKSRQQDILDLENYAVSFMTPVTVPTHCERE</sequence>
<dbReference type="Pfam" id="PF01347">
    <property type="entry name" value="Vitellogenin_N"/>
    <property type="match status" value="1"/>
</dbReference>
<evidence type="ECO:0008006" key="14">
    <source>
        <dbReference type="Google" id="ProtNLM"/>
    </source>
</evidence>
<dbReference type="FunFam" id="1.25.10.20:FF:000003">
    <property type="entry name" value="Vitellogenin C"/>
    <property type="match status" value="1"/>
</dbReference>
<dbReference type="GO" id="GO:0005319">
    <property type="term" value="F:lipid transporter activity"/>
    <property type="evidence" value="ECO:0007669"/>
    <property type="project" value="InterPro"/>
</dbReference>
<dbReference type="SUPFAM" id="SSF48431">
    <property type="entry name" value="Lipovitellin-phosvitin complex, superhelical domain"/>
    <property type="match status" value="1"/>
</dbReference>
<gene>
    <name evidence="12" type="ORF">CAMP_LOCUS16583</name>
</gene>
<evidence type="ECO:0000256" key="5">
    <source>
        <dbReference type="ARBA" id="ARBA00023157"/>
    </source>
</evidence>
<evidence type="ECO:0000256" key="3">
    <source>
        <dbReference type="ARBA" id="ARBA00022729"/>
    </source>
</evidence>
<feature type="region of interest" description="Disordered" evidence="8">
    <location>
        <begin position="1443"/>
        <end position="1469"/>
    </location>
</feature>
<dbReference type="EMBL" id="CANHGI010000006">
    <property type="protein sequence ID" value="CAI5453946.1"/>
    <property type="molecule type" value="Genomic_DNA"/>
</dbReference>
<dbReference type="SMART" id="SM01169">
    <property type="entry name" value="DUF1943"/>
    <property type="match status" value="1"/>
</dbReference>
<evidence type="ECO:0000313" key="12">
    <source>
        <dbReference type="EMBL" id="CAI5453946.1"/>
    </source>
</evidence>
<dbReference type="Gene3D" id="2.30.230.10">
    <property type="entry name" value="Lipovitellin, beta-sheet shell regions, chain A"/>
    <property type="match status" value="1"/>
</dbReference>
<dbReference type="InterPro" id="IPR015816">
    <property type="entry name" value="Vitellinogen_b-sht_N"/>
</dbReference>
<feature type="compositionally biased region" description="Acidic residues" evidence="8">
    <location>
        <begin position="1452"/>
        <end position="1467"/>
    </location>
</feature>
<dbReference type="Pfam" id="PF09172">
    <property type="entry name" value="Vit_open_b-sht"/>
    <property type="match status" value="1"/>
</dbReference>
<proteinExistence type="predicted"/>
<keyword evidence="4" id="KW-0758">Storage protein</keyword>
<dbReference type="InterPro" id="IPR001747">
    <property type="entry name" value="Vitellogenin_N"/>
</dbReference>
<dbReference type="InterPro" id="IPR050733">
    <property type="entry name" value="Vitellogenin/Apolipophorin"/>
</dbReference>
<evidence type="ECO:0000259" key="10">
    <source>
        <dbReference type="PROSITE" id="PS51211"/>
    </source>
</evidence>
<evidence type="ECO:0000256" key="7">
    <source>
        <dbReference type="SAM" id="Coils"/>
    </source>
</evidence>
<dbReference type="GO" id="GO:0045735">
    <property type="term" value="F:nutrient reservoir activity"/>
    <property type="evidence" value="ECO:0007669"/>
    <property type="project" value="UniProtKB-KW"/>
</dbReference>
<dbReference type="Proteomes" id="UP001152747">
    <property type="component" value="Unassembled WGS sequence"/>
</dbReference>
<dbReference type="Gene3D" id="2.20.80.10">
    <property type="entry name" value="Lipovitellin-phosvitin complex, chain A, domain 4"/>
    <property type="match status" value="1"/>
</dbReference>
<feature type="signal peptide" evidence="9">
    <location>
        <begin position="1"/>
        <end position="15"/>
    </location>
</feature>
<evidence type="ECO:0000256" key="8">
    <source>
        <dbReference type="SAM" id="MobiDB-lite"/>
    </source>
</evidence>
<organism evidence="12 13">
    <name type="scientific">Caenorhabditis angaria</name>
    <dbReference type="NCBI Taxonomy" id="860376"/>
    <lineage>
        <taxon>Eukaryota</taxon>
        <taxon>Metazoa</taxon>
        <taxon>Ecdysozoa</taxon>
        <taxon>Nematoda</taxon>
        <taxon>Chromadorea</taxon>
        <taxon>Rhabditida</taxon>
        <taxon>Rhabditina</taxon>
        <taxon>Rhabditomorpha</taxon>
        <taxon>Rhabditoidea</taxon>
        <taxon>Rhabditidae</taxon>
        <taxon>Peloderinae</taxon>
        <taxon>Caenorhabditis</taxon>
    </lineage>
</organism>
<reference evidence="12" key="1">
    <citation type="submission" date="2022-11" db="EMBL/GenBank/DDBJ databases">
        <authorList>
            <person name="Kikuchi T."/>
        </authorList>
    </citation>
    <scope>NUCLEOTIDE SEQUENCE</scope>
    <source>
        <strain evidence="12">PS1010</strain>
    </source>
</reference>
<dbReference type="SMART" id="SM00638">
    <property type="entry name" value="LPD_N"/>
    <property type="match status" value="1"/>
</dbReference>
<dbReference type="PANTHER" id="PTHR23345:SF12">
    <property type="entry name" value="VITELLOGENIN-1-RELATED"/>
    <property type="match status" value="1"/>
</dbReference>
<dbReference type="InterPro" id="IPR011030">
    <property type="entry name" value="Lipovitellin_superhlx_dom"/>
</dbReference>
<dbReference type="InterPro" id="IPR015255">
    <property type="entry name" value="Vitellinogen_open_b-sht"/>
</dbReference>
<dbReference type="SMART" id="SM00216">
    <property type="entry name" value="VWD"/>
    <property type="match status" value="1"/>
</dbReference>
<dbReference type="PROSITE" id="PS51211">
    <property type="entry name" value="VITELLOGENIN"/>
    <property type="match status" value="1"/>
</dbReference>
<keyword evidence="7" id="KW-0175">Coiled coil</keyword>
<evidence type="ECO:0000256" key="9">
    <source>
        <dbReference type="SAM" id="SignalP"/>
    </source>
</evidence>
<comment type="subcellular location">
    <subcellularLocation>
        <location evidence="1">Secreted</location>
    </subcellularLocation>
</comment>
<dbReference type="PANTHER" id="PTHR23345">
    <property type="entry name" value="VITELLOGENIN-RELATED"/>
    <property type="match status" value="1"/>
</dbReference>
<comment type="caution">
    <text evidence="12">The sequence shown here is derived from an EMBL/GenBank/DDBJ whole genome shotgun (WGS) entry which is preliminary data.</text>
</comment>
<comment type="caution">
    <text evidence="6">Lacks conserved residue(s) required for the propagation of feature annotation.</text>
</comment>
<evidence type="ECO:0000259" key="11">
    <source>
        <dbReference type="PROSITE" id="PS51233"/>
    </source>
</evidence>
<feature type="coiled-coil region" evidence="7">
    <location>
        <begin position="1014"/>
        <end position="1041"/>
    </location>
</feature>
<dbReference type="Gene3D" id="1.25.10.20">
    <property type="entry name" value="Vitellinogen, superhelical"/>
    <property type="match status" value="1"/>
</dbReference>
<evidence type="ECO:0000256" key="2">
    <source>
        <dbReference type="ARBA" id="ARBA00022525"/>
    </source>
</evidence>
<feature type="chain" id="PRO_5040384180" description="Vitellogenin domain-containing protein" evidence="9">
    <location>
        <begin position="16"/>
        <end position="1556"/>
    </location>
</feature>